<dbReference type="SMART" id="SM00212">
    <property type="entry name" value="UBCc"/>
    <property type="match status" value="1"/>
</dbReference>
<dbReference type="EMBL" id="NAJO01000037">
    <property type="protein sequence ID" value="OQN99923.1"/>
    <property type="molecule type" value="Genomic_DNA"/>
</dbReference>
<evidence type="ECO:0000259" key="3">
    <source>
        <dbReference type="PROSITE" id="PS50127"/>
    </source>
</evidence>
<reference evidence="5" key="1">
    <citation type="submission" date="2017-03" db="EMBL/GenBank/DDBJ databases">
        <title>Genomes of endolithic fungi from Antarctica.</title>
        <authorList>
            <person name="Coleine C."/>
            <person name="Masonjones S."/>
            <person name="Stajich J.E."/>
        </authorList>
    </citation>
    <scope>NUCLEOTIDE SEQUENCE [LARGE SCALE GENOMIC DNA]</scope>
    <source>
        <strain evidence="5">CCFEE 5527</strain>
    </source>
</reference>
<dbReference type="InParanoid" id="A0A1V8SLH0"/>
<name>A0A1V8SLH0_9PEZI</name>
<sequence>MATKRVVKELDQYQKDPGPAVERLEPTSEDDVLNLTAILRGPDGTAYEGGRWTMTISLPSSYPNAPPKIQFQTRCCHPNVDFKTGEICLDLLKTSWTPAYGIVSTLEAIQQLMSVGANPDSPLNLEIARLLREGDGVAAEALARFYTGVYAMGR</sequence>
<dbReference type="Gene3D" id="3.10.110.10">
    <property type="entry name" value="Ubiquitin Conjugating Enzyme"/>
    <property type="match status" value="1"/>
</dbReference>
<gene>
    <name evidence="4" type="ORF">B0A48_14128</name>
</gene>
<feature type="compositionally biased region" description="Basic and acidic residues" evidence="2">
    <location>
        <begin position="1"/>
        <end position="14"/>
    </location>
</feature>
<dbReference type="STRING" id="1507870.A0A1V8SLH0"/>
<proteinExistence type="predicted"/>
<dbReference type="PANTHER" id="PTHR24067">
    <property type="entry name" value="UBIQUITIN-CONJUGATING ENZYME E2"/>
    <property type="match status" value="1"/>
</dbReference>
<dbReference type="Pfam" id="PF00179">
    <property type="entry name" value="UQ_con"/>
    <property type="match status" value="1"/>
</dbReference>
<dbReference type="PROSITE" id="PS50127">
    <property type="entry name" value="UBC_2"/>
    <property type="match status" value="1"/>
</dbReference>
<organism evidence="4 5">
    <name type="scientific">Cryoendolithus antarcticus</name>
    <dbReference type="NCBI Taxonomy" id="1507870"/>
    <lineage>
        <taxon>Eukaryota</taxon>
        <taxon>Fungi</taxon>
        <taxon>Dikarya</taxon>
        <taxon>Ascomycota</taxon>
        <taxon>Pezizomycotina</taxon>
        <taxon>Dothideomycetes</taxon>
        <taxon>Dothideomycetidae</taxon>
        <taxon>Cladosporiales</taxon>
        <taxon>Cladosporiaceae</taxon>
        <taxon>Cryoendolithus</taxon>
    </lineage>
</organism>
<dbReference type="OrthoDB" id="9973183at2759"/>
<dbReference type="InterPro" id="IPR000608">
    <property type="entry name" value="UBC"/>
</dbReference>
<comment type="caution">
    <text evidence="4">The sequence shown here is derived from an EMBL/GenBank/DDBJ whole genome shotgun (WGS) entry which is preliminary data.</text>
</comment>
<evidence type="ECO:0000256" key="1">
    <source>
        <dbReference type="ARBA" id="ARBA00022786"/>
    </source>
</evidence>
<feature type="domain" description="UBC core" evidence="3">
    <location>
        <begin position="1"/>
        <end position="152"/>
    </location>
</feature>
<evidence type="ECO:0000313" key="5">
    <source>
        <dbReference type="Proteomes" id="UP000192596"/>
    </source>
</evidence>
<dbReference type="CDD" id="cd23812">
    <property type="entry name" value="UBCc_ScPEX4-like"/>
    <property type="match status" value="1"/>
</dbReference>
<dbReference type="SUPFAM" id="SSF54495">
    <property type="entry name" value="UBC-like"/>
    <property type="match status" value="1"/>
</dbReference>
<evidence type="ECO:0000313" key="4">
    <source>
        <dbReference type="EMBL" id="OQN99923.1"/>
    </source>
</evidence>
<accession>A0A1V8SLH0</accession>
<keyword evidence="1" id="KW-0833">Ubl conjugation pathway</keyword>
<dbReference type="InterPro" id="IPR016135">
    <property type="entry name" value="UBQ-conjugating_enzyme/RWD"/>
</dbReference>
<feature type="region of interest" description="Disordered" evidence="2">
    <location>
        <begin position="1"/>
        <end position="24"/>
    </location>
</feature>
<dbReference type="Proteomes" id="UP000192596">
    <property type="component" value="Unassembled WGS sequence"/>
</dbReference>
<dbReference type="AlphaFoldDB" id="A0A1V8SLH0"/>
<evidence type="ECO:0000256" key="2">
    <source>
        <dbReference type="SAM" id="MobiDB-lite"/>
    </source>
</evidence>
<dbReference type="InterPro" id="IPR050113">
    <property type="entry name" value="Ub_conjugating_enzyme"/>
</dbReference>
<protein>
    <recommendedName>
        <fullName evidence="3">UBC core domain-containing protein</fullName>
    </recommendedName>
</protein>
<keyword evidence="5" id="KW-1185">Reference proteome</keyword>